<evidence type="ECO:0000256" key="1">
    <source>
        <dbReference type="SAM" id="MobiDB-lite"/>
    </source>
</evidence>
<keyword evidence="3" id="KW-1185">Reference proteome</keyword>
<evidence type="ECO:0000313" key="3">
    <source>
        <dbReference type="Proteomes" id="UP001500151"/>
    </source>
</evidence>
<reference evidence="2 3" key="1">
    <citation type="journal article" date="2019" name="Int. J. Syst. Evol. Microbiol.">
        <title>The Global Catalogue of Microorganisms (GCM) 10K type strain sequencing project: providing services to taxonomists for standard genome sequencing and annotation.</title>
        <authorList>
            <consortium name="The Broad Institute Genomics Platform"/>
            <consortium name="The Broad Institute Genome Sequencing Center for Infectious Disease"/>
            <person name="Wu L."/>
            <person name="Ma J."/>
        </authorList>
    </citation>
    <scope>NUCLEOTIDE SEQUENCE [LARGE SCALE GENOMIC DNA]</scope>
    <source>
        <strain evidence="2 3">JCM 4524</strain>
    </source>
</reference>
<accession>A0ABN3QXN3</accession>
<proteinExistence type="predicted"/>
<evidence type="ECO:0008006" key="4">
    <source>
        <dbReference type="Google" id="ProtNLM"/>
    </source>
</evidence>
<evidence type="ECO:0000313" key="2">
    <source>
        <dbReference type="EMBL" id="GAA2638053.1"/>
    </source>
</evidence>
<dbReference type="EMBL" id="BAAASJ010000034">
    <property type="protein sequence ID" value="GAA2638053.1"/>
    <property type="molecule type" value="Genomic_DNA"/>
</dbReference>
<dbReference type="Proteomes" id="UP001500151">
    <property type="component" value="Unassembled WGS sequence"/>
</dbReference>
<organism evidence="2 3">
    <name type="scientific">Streptomyces vastus</name>
    <dbReference type="NCBI Taxonomy" id="285451"/>
    <lineage>
        <taxon>Bacteria</taxon>
        <taxon>Bacillati</taxon>
        <taxon>Actinomycetota</taxon>
        <taxon>Actinomycetes</taxon>
        <taxon>Kitasatosporales</taxon>
        <taxon>Streptomycetaceae</taxon>
        <taxon>Streptomyces</taxon>
    </lineage>
</organism>
<feature type="region of interest" description="Disordered" evidence="1">
    <location>
        <begin position="38"/>
        <end position="63"/>
    </location>
</feature>
<comment type="caution">
    <text evidence="2">The sequence shown here is derived from an EMBL/GenBank/DDBJ whole genome shotgun (WGS) entry which is preliminary data.</text>
</comment>
<gene>
    <name evidence="2" type="ORF">GCM10010307_36150</name>
</gene>
<protein>
    <recommendedName>
        <fullName evidence="4">Tn3 transposase DDE domain-containing protein</fullName>
    </recommendedName>
</protein>
<sequence>MRWAEKLTGVNRRTLSPPFWTHVNPYGRFEMDMSNRLGLTLPQPRTGVPNAEPASQKSSGTNT</sequence>
<feature type="compositionally biased region" description="Polar residues" evidence="1">
    <location>
        <begin position="53"/>
        <end position="63"/>
    </location>
</feature>
<dbReference type="RefSeq" id="WP_344391240.1">
    <property type="nucleotide sequence ID" value="NZ_BAAASJ010000034.1"/>
</dbReference>
<name>A0ABN3QXN3_9ACTN</name>